<dbReference type="GO" id="GO:0006221">
    <property type="term" value="P:pyrimidine nucleotide biosynthetic process"/>
    <property type="evidence" value="ECO:0007669"/>
    <property type="project" value="UniProtKB-KW"/>
</dbReference>
<dbReference type="HAMAP" id="MF_00219">
    <property type="entry name" value="PyrC_classII"/>
    <property type="match status" value="1"/>
</dbReference>
<organism evidence="9 10">
    <name type="scientific">Triparma strigata</name>
    <dbReference type="NCBI Taxonomy" id="1606541"/>
    <lineage>
        <taxon>Eukaryota</taxon>
        <taxon>Sar</taxon>
        <taxon>Stramenopiles</taxon>
        <taxon>Ochrophyta</taxon>
        <taxon>Bolidophyceae</taxon>
        <taxon>Parmales</taxon>
        <taxon>Triparmaceae</taxon>
        <taxon>Triparma</taxon>
    </lineage>
</organism>
<comment type="similarity">
    <text evidence="2">Belongs to the metallo-dependent hydrolases superfamily. DHOase family. Class II DHOase subfamily.</text>
</comment>
<dbReference type="GO" id="GO:0006207">
    <property type="term" value="P:'de novo' pyrimidine nucleobase biosynthetic process"/>
    <property type="evidence" value="ECO:0007669"/>
    <property type="project" value="TreeGrafter"/>
</dbReference>
<sequence length="360" mass="40082">MRAAVPDGTEITIPYPCDFHHHFRQSTLVDATVKIASERFQAALAMPNTSPPITTVELCQEYYQKLTSAAQAAPAGAPNMEFLSVLYLTDMTTVATVEEMVKHPNIRGFKYYPAGATTNSAFGVTDVNKLYPVFSKMQELGLVLCIHSEVSRIEIDIFDREKVFIEEVIRPLVKAFPTLKIVMEHISTSFGVDFINEIPGDYLKGSITPHHLVYNRNALLVGGVKPHFYCLPILKRESHRVSLLEAATSQSGKFISGTDSAPHDQARKESCCGCAGVFNGHNAVELYVEIFESVGKLDALANFFQAGKDFYNIGGDRVMKLRKESWKVPETFDFPDEENPDRAGKLVPLRAGEDMLWKIV</sequence>
<comment type="caution">
    <text evidence="9">The sequence shown here is derived from an EMBL/GenBank/DDBJ whole genome shotgun (WGS) entry which is preliminary data.</text>
</comment>
<dbReference type="InterPro" id="IPR004721">
    <property type="entry name" value="DHOdimr"/>
</dbReference>
<keyword evidence="5" id="KW-0378">Hydrolase</keyword>
<evidence type="ECO:0000256" key="5">
    <source>
        <dbReference type="ARBA" id="ARBA00022801"/>
    </source>
</evidence>
<dbReference type="AlphaFoldDB" id="A0A9W7A1E6"/>
<evidence type="ECO:0000313" key="10">
    <source>
        <dbReference type="Proteomes" id="UP001165085"/>
    </source>
</evidence>
<dbReference type="EMBL" id="BRXY01000064">
    <property type="protein sequence ID" value="GMH60249.1"/>
    <property type="molecule type" value="Genomic_DNA"/>
</dbReference>
<feature type="domain" description="Amidohydrolase-related" evidence="8">
    <location>
        <begin position="48"/>
        <end position="189"/>
    </location>
</feature>
<dbReference type="Proteomes" id="UP001165085">
    <property type="component" value="Unassembled WGS sequence"/>
</dbReference>
<dbReference type="SUPFAM" id="SSF51556">
    <property type="entry name" value="Metallo-dependent hydrolases"/>
    <property type="match status" value="1"/>
</dbReference>
<gene>
    <name evidence="9" type="ORF">TrST_g4496</name>
</gene>
<dbReference type="GO" id="GO:0046872">
    <property type="term" value="F:metal ion binding"/>
    <property type="evidence" value="ECO:0007669"/>
    <property type="project" value="UniProtKB-KW"/>
</dbReference>
<evidence type="ECO:0000256" key="6">
    <source>
        <dbReference type="ARBA" id="ARBA00022833"/>
    </source>
</evidence>
<protein>
    <recommendedName>
        <fullName evidence="3">dihydroorotase</fullName>
        <ecNumber evidence="3">3.5.2.3</ecNumber>
    </recommendedName>
</protein>
<dbReference type="PANTHER" id="PTHR43137">
    <property type="entry name" value="DIHYDROOROTASE"/>
    <property type="match status" value="1"/>
</dbReference>
<dbReference type="NCBIfam" id="TIGR00856">
    <property type="entry name" value="pyrC_dimer"/>
    <property type="match status" value="1"/>
</dbReference>
<dbReference type="Pfam" id="PF04909">
    <property type="entry name" value="Amidohydro_2"/>
    <property type="match status" value="1"/>
</dbReference>
<evidence type="ECO:0000256" key="4">
    <source>
        <dbReference type="ARBA" id="ARBA00022723"/>
    </source>
</evidence>
<evidence type="ECO:0000256" key="1">
    <source>
        <dbReference type="ARBA" id="ARBA00004880"/>
    </source>
</evidence>
<dbReference type="PROSITE" id="PS00483">
    <property type="entry name" value="DIHYDROOROTASE_2"/>
    <property type="match status" value="1"/>
</dbReference>
<keyword evidence="4" id="KW-0479">Metal-binding</keyword>
<evidence type="ECO:0000256" key="2">
    <source>
        <dbReference type="ARBA" id="ARBA00005631"/>
    </source>
</evidence>
<dbReference type="GO" id="GO:0004151">
    <property type="term" value="F:dihydroorotase activity"/>
    <property type="evidence" value="ECO:0007669"/>
    <property type="project" value="InterPro"/>
</dbReference>
<dbReference type="OrthoDB" id="1670005at2759"/>
<keyword evidence="6" id="KW-0862">Zinc</keyword>
<evidence type="ECO:0000313" key="9">
    <source>
        <dbReference type="EMBL" id="GMH60249.1"/>
    </source>
</evidence>
<dbReference type="InterPro" id="IPR006680">
    <property type="entry name" value="Amidohydro-rel"/>
</dbReference>
<keyword evidence="10" id="KW-1185">Reference proteome</keyword>
<dbReference type="PANTHER" id="PTHR43137:SF1">
    <property type="entry name" value="DIHYDROOROTASE"/>
    <property type="match status" value="1"/>
</dbReference>
<evidence type="ECO:0000259" key="8">
    <source>
        <dbReference type="Pfam" id="PF04909"/>
    </source>
</evidence>
<comment type="pathway">
    <text evidence="1">Pyrimidine metabolism; UMP biosynthesis via de novo pathway; (S)-dihydroorotate from bicarbonate: step 3/3.</text>
</comment>
<dbReference type="InterPro" id="IPR002195">
    <property type="entry name" value="Dihydroorotase_CS"/>
</dbReference>
<evidence type="ECO:0000256" key="3">
    <source>
        <dbReference type="ARBA" id="ARBA00012860"/>
    </source>
</evidence>
<keyword evidence="7" id="KW-0665">Pyrimidine biosynthesis</keyword>
<evidence type="ECO:0000256" key="7">
    <source>
        <dbReference type="ARBA" id="ARBA00022975"/>
    </source>
</evidence>
<dbReference type="Gene3D" id="3.20.20.140">
    <property type="entry name" value="Metal-dependent hydrolases"/>
    <property type="match status" value="1"/>
</dbReference>
<dbReference type="GO" id="GO:0005737">
    <property type="term" value="C:cytoplasm"/>
    <property type="evidence" value="ECO:0007669"/>
    <property type="project" value="TreeGrafter"/>
</dbReference>
<reference evidence="10" key="1">
    <citation type="journal article" date="2023" name="Commun. Biol.">
        <title>Genome analysis of Parmales, the sister group of diatoms, reveals the evolutionary specialization of diatoms from phago-mixotrophs to photoautotrophs.</title>
        <authorList>
            <person name="Ban H."/>
            <person name="Sato S."/>
            <person name="Yoshikawa S."/>
            <person name="Yamada K."/>
            <person name="Nakamura Y."/>
            <person name="Ichinomiya M."/>
            <person name="Sato N."/>
            <person name="Blanc-Mathieu R."/>
            <person name="Endo H."/>
            <person name="Kuwata A."/>
            <person name="Ogata H."/>
        </authorList>
    </citation>
    <scope>NUCLEOTIDE SEQUENCE [LARGE SCALE GENOMIC DNA]</scope>
    <source>
        <strain evidence="10">NIES 3701</strain>
    </source>
</reference>
<dbReference type="EC" id="3.5.2.3" evidence="3"/>
<name>A0A9W7A1E6_9STRA</name>
<proteinExistence type="inferred from homology"/>
<dbReference type="InterPro" id="IPR032466">
    <property type="entry name" value="Metal_Hydrolase"/>
</dbReference>
<accession>A0A9W7A1E6</accession>
<dbReference type="PIRSF" id="PIRSF001237">
    <property type="entry name" value="DHOdimr"/>
    <property type="match status" value="1"/>
</dbReference>